<reference evidence="1 2" key="1">
    <citation type="submission" date="2024-02" db="EMBL/GenBank/DDBJ databases">
        <authorList>
            <person name="Daric V."/>
            <person name="Darras S."/>
        </authorList>
    </citation>
    <scope>NUCLEOTIDE SEQUENCE [LARGE SCALE GENOMIC DNA]</scope>
</reference>
<proteinExistence type="predicted"/>
<protein>
    <submittedName>
        <fullName evidence="1">Uncharacterized protein</fullName>
    </submittedName>
</protein>
<evidence type="ECO:0000313" key="1">
    <source>
        <dbReference type="EMBL" id="CAK8694256.1"/>
    </source>
</evidence>
<organism evidence="1 2">
    <name type="scientific">Clavelina lepadiformis</name>
    <name type="common">Light-bulb sea squirt</name>
    <name type="synonym">Ascidia lepadiformis</name>
    <dbReference type="NCBI Taxonomy" id="159417"/>
    <lineage>
        <taxon>Eukaryota</taxon>
        <taxon>Metazoa</taxon>
        <taxon>Chordata</taxon>
        <taxon>Tunicata</taxon>
        <taxon>Ascidiacea</taxon>
        <taxon>Aplousobranchia</taxon>
        <taxon>Clavelinidae</taxon>
        <taxon>Clavelina</taxon>
    </lineage>
</organism>
<name>A0ABP0GRA4_CLALP</name>
<evidence type="ECO:0000313" key="2">
    <source>
        <dbReference type="Proteomes" id="UP001642483"/>
    </source>
</evidence>
<dbReference type="EMBL" id="CAWYQH010000141">
    <property type="protein sequence ID" value="CAK8694256.1"/>
    <property type="molecule type" value="Genomic_DNA"/>
</dbReference>
<comment type="caution">
    <text evidence="1">The sequence shown here is derived from an EMBL/GenBank/DDBJ whole genome shotgun (WGS) entry which is preliminary data.</text>
</comment>
<gene>
    <name evidence="1" type="ORF">CVLEPA_LOCUS27640</name>
</gene>
<sequence length="420" mass="49178">MSKSGLNFSQRAKSKDTATLLLKAALIFTSLLTTSATKLRRQRGIPPDTQDPFHTFRALTSRAVITIEGRDPERQLTTYRARDGDPTSQFEFGFPLASRRTNQRERMEIFEPRSIEGQVDRRVAIRHPWHDVYLTSDKYNHVRACAYRSPRLGARKTALGTYACPTSTYIYLESWEKENVSSSAKNNSINPCYKLRFVTNKGRNRPAKISYAHVTENTWEFRLQSQIKLITQALASATLQAWEETLNVLFETRLSRFQGRNKRNLKRRRRCVVNPVTLRDNLLGYVTQEPVRRELRNSLKTKRECFNNTLLRQYRFKNNYMLASYAPWHHMTYDVKTTLICHAGYVLRRHMRDALVGLADTRCIRRKKWGKFSEHKRRTLLDKFLNAAWFKRKSEADDWLIGLIDTFINEETSSFCFHSS</sequence>
<dbReference type="Proteomes" id="UP001642483">
    <property type="component" value="Unassembled WGS sequence"/>
</dbReference>
<accession>A0ABP0GRA4</accession>
<keyword evidence="2" id="KW-1185">Reference proteome</keyword>